<protein>
    <submittedName>
        <fullName evidence="2">Molecular chaperone</fullName>
    </submittedName>
</protein>
<proteinExistence type="predicted"/>
<name>A0A494TEJ5_SPHPE</name>
<reference evidence="2 3" key="1">
    <citation type="submission" date="2018-09" db="EMBL/GenBank/DDBJ databases">
        <title>Sphingomonas peninsula sp. nov., isolated from fildes peninsula, Antarctic soil.</title>
        <authorList>
            <person name="Yingchao G."/>
        </authorList>
    </citation>
    <scope>NUCLEOTIDE SEQUENCE [LARGE SCALE GENOMIC DNA]</scope>
    <source>
        <strain evidence="2 3">YZ-8</strain>
    </source>
</reference>
<feature type="chain" id="PRO_5019715116" evidence="1">
    <location>
        <begin position="23"/>
        <end position="271"/>
    </location>
</feature>
<dbReference type="InterPro" id="IPR013783">
    <property type="entry name" value="Ig-like_fold"/>
</dbReference>
<keyword evidence="1" id="KW-0732">Signal</keyword>
<dbReference type="OrthoDB" id="6658153at2"/>
<dbReference type="Proteomes" id="UP000276254">
    <property type="component" value="Chromosome"/>
</dbReference>
<dbReference type="AlphaFoldDB" id="A0A494TEJ5"/>
<evidence type="ECO:0000256" key="1">
    <source>
        <dbReference type="SAM" id="SignalP"/>
    </source>
</evidence>
<evidence type="ECO:0000313" key="3">
    <source>
        <dbReference type="Proteomes" id="UP000276254"/>
    </source>
</evidence>
<organism evidence="2 3">
    <name type="scientific">Sphingomonas paeninsulae</name>
    <dbReference type="NCBI Taxonomy" id="2319844"/>
    <lineage>
        <taxon>Bacteria</taxon>
        <taxon>Pseudomonadati</taxon>
        <taxon>Pseudomonadota</taxon>
        <taxon>Alphaproteobacteria</taxon>
        <taxon>Sphingomonadales</taxon>
        <taxon>Sphingomonadaceae</taxon>
        <taxon>Sphingomonas</taxon>
    </lineage>
</organism>
<dbReference type="InterPro" id="IPR008962">
    <property type="entry name" value="PapD-like_sf"/>
</dbReference>
<evidence type="ECO:0000313" key="2">
    <source>
        <dbReference type="EMBL" id="AYJ87959.1"/>
    </source>
</evidence>
<feature type="signal peptide" evidence="1">
    <location>
        <begin position="1"/>
        <end position="22"/>
    </location>
</feature>
<gene>
    <name evidence="2" type="ORF">D3Y57_12450</name>
</gene>
<dbReference type="Gene3D" id="2.60.40.10">
    <property type="entry name" value="Immunoglobulins"/>
    <property type="match status" value="1"/>
</dbReference>
<dbReference type="SUPFAM" id="SSF49354">
    <property type="entry name" value="PapD-like"/>
    <property type="match status" value="1"/>
</dbReference>
<sequence length="271" mass="28822">MLSFQRSATALALIIFAQPALAVGDLLVAPTRVILDGGRGTELILNNIGTETATYRISLELRRMTGNGQLDEVSPEAVTEKEKATLAMISYAPRRVVLPPNQPQAIRIGARFAADLPDGEYRAHMLFRAIPDAKAATTTTQVKDGLSISLTPIYGVTIPIIVRKGALKASAAISDVHMEKTKEGPALSFTLARSGDRSTYGRIRVTKAGQAKPLYDARGIAVYAEVSQRTVALPILDPAVAAQMTGPVKVEYLEDGEAAGGLIAETSAVLR</sequence>
<dbReference type="KEGG" id="spha:D3Y57_12450"/>
<keyword evidence="3" id="KW-1185">Reference proteome</keyword>
<accession>A0A494TEJ5</accession>
<dbReference type="EMBL" id="CP032829">
    <property type="protein sequence ID" value="AYJ87959.1"/>
    <property type="molecule type" value="Genomic_DNA"/>
</dbReference>